<dbReference type="EMBL" id="KV454482">
    <property type="protein sequence ID" value="ODV60552.1"/>
    <property type="molecule type" value="Genomic_DNA"/>
</dbReference>
<name>A0A1D2VG40_9ASCO</name>
<evidence type="ECO:0000313" key="1">
    <source>
        <dbReference type="EMBL" id="ODV60552.1"/>
    </source>
</evidence>
<reference evidence="2" key="1">
    <citation type="submission" date="2016-05" db="EMBL/GenBank/DDBJ databases">
        <title>Comparative genomics of biotechnologically important yeasts.</title>
        <authorList>
            <consortium name="DOE Joint Genome Institute"/>
            <person name="Riley R."/>
            <person name="Haridas S."/>
            <person name="Wolfe K.H."/>
            <person name="Lopes M.R."/>
            <person name="Hittinger C.T."/>
            <person name="Goker M."/>
            <person name="Salamov A."/>
            <person name="Wisecaver J."/>
            <person name="Long T.M."/>
            <person name="Aerts A.L."/>
            <person name="Barry K."/>
            <person name="Choi C."/>
            <person name="Clum A."/>
            <person name="Coughlan A.Y."/>
            <person name="Deshpande S."/>
            <person name="Douglass A.P."/>
            <person name="Hanson S.J."/>
            <person name="Klenk H.-P."/>
            <person name="Labutti K."/>
            <person name="Lapidus A."/>
            <person name="Lindquist E."/>
            <person name="Lipzen A."/>
            <person name="Meier-Kolthoff J.P."/>
            <person name="Ohm R.A."/>
            <person name="Otillar R.P."/>
            <person name="Pangilinan J."/>
            <person name="Peng Y."/>
            <person name="Rokas A."/>
            <person name="Rosa C.A."/>
            <person name="Scheuner C."/>
            <person name="Sibirny A.A."/>
            <person name="Slot J.C."/>
            <person name="Stielow J.B."/>
            <person name="Sun H."/>
            <person name="Kurtzman C.P."/>
            <person name="Blackwell M."/>
            <person name="Grigoriev I.V."/>
            <person name="Jeffries T.W."/>
        </authorList>
    </citation>
    <scope>NUCLEOTIDE SEQUENCE [LARGE SCALE GENOMIC DNA]</scope>
    <source>
        <strain evidence="2">DSM 1968</strain>
    </source>
</reference>
<evidence type="ECO:0000313" key="2">
    <source>
        <dbReference type="Proteomes" id="UP000095038"/>
    </source>
</evidence>
<sequence>MGVIFKIIGVILTVSEFDTFNGNNDQLAIDLPFQWMDIGNLAAAQKHEMHSNSSFGGEPLEEFKVLLETSKSHARVISWKSPFRSKWHSKLRNREGSQEVNQ</sequence>
<dbReference type="Proteomes" id="UP000095038">
    <property type="component" value="Unassembled WGS sequence"/>
</dbReference>
<organism evidence="1 2">
    <name type="scientific">Ascoidea rubescens DSM 1968</name>
    <dbReference type="NCBI Taxonomy" id="1344418"/>
    <lineage>
        <taxon>Eukaryota</taxon>
        <taxon>Fungi</taxon>
        <taxon>Dikarya</taxon>
        <taxon>Ascomycota</taxon>
        <taxon>Saccharomycotina</taxon>
        <taxon>Saccharomycetes</taxon>
        <taxon>Ascoideaceae</taxon>
        <taxon>Ascoidea</taxon>
    </lineage>
</organism>
<dbReference type="AlphaFoldDB" id="A0A1D2VG40"/>
<dbReference type="RefSeq" id="XP_020046859.1">
    <property type="nucleotide sequence ID" value="XM_020194961.1"/>
</dbReference>
<dbReference type="GeneID" id="30968597"/>
<proteinExistence type="predicted"/>
<dbReference type="InParanoid" id="A0A1D2VG40"/>
<keyword evidence="2" id="KW-1185">Reference proteome</keyword>
<protein>
    <submittedName>
        <fullName evidence="1">Uncharacterized protein</fullName>
    </submittedName>
</protein>
<gene>
    <name evidence="1" type="ORF">ASCRUDRAFT_8753</name>
</gene>
<accession>A0A1D2VG40</accession>